<evidence type="ECO:0000313" key="1">
    <source>
        <dbReference type="EMBL" id="TNV71241.1"/>
    </source>
</evidence>
<keyword evidence="2" id="KW-1185">Reference proteome</keyword>
<protein>
    <submittedName>
        <fullName evidence="1">Uncharacterized protein</fullName>
    </submittedName>
</protein>
<comment type="caution">
    <text evidence="1">The sequence shown here is derived from an EMBL/GenBank/DDBJ whole genome shotgun (WGS) entry which is preliminary data.</text>
</comment>
<gene>
    <name evidence="1" type="ORF">FGO68_gene13397</name>
</gene>
<dbReference type="Proteomes" id="UP000785679">
    <property type="component" value="Unassembled WGS sequence"/>
</dbReference>
<accession>A0A8J8SUX9</accession>
<evidence type="ECO:0000313" key="2">
    <source>
        <dbReference type="Proteomes" id="UP000785679"/>
    </source>
</evidence>
<name>A0A8J8SUX9_HALGN</name>
<dbReference type="AlphaFoldDB" id="A0A8J8SUX9"/>
<dbReference type="EMBL" id="RRYP01030186">
    <property type="protein sequence ID" value="TNV71241.1"/>
    <property type="molecule type" value="Genomic_DNA"/>
</dbReference>
<sequence>MIIGQFTRSGALYGNQGQGPQGLYKNSAKKYISRTYNLTNQALCHILWQSKRQISSIIQFRSHPLQRYYSKNLTQIHYLQETLHNQQNLPCIILRLPSGAAKVEIRTETNIERVFAITNGYTVTALGLSNIDTSIHLAPSKYLPEKMSLSNQSAERINHQKLIPICFHPNMQDLFVSLNQDWYYKPFVPDSFQPEKLKTPNSFVAVNLRRGLPRKPAHLHLKSIHCPMPEYRP</sequence>
<proteinExistence type="predicted"/>
<reference evidence="1" key="1">
    <citation type="submission" date="2019-06" db="EMBL/GenBank/DDBJ databases">
        <authorList>
            <person name="Zheng W."/>
        </authorList>
    </citation>
    <scope>NUCLEOTIDE SEQUENCE</scope>
    <source>
        <strain evidence="1">QDHG01</strain>
    </source>
</reference>
<organism evidence="1 2">
    <name type="scientific">Halteria grandinella</name>
    <dbReference type="NCBI Taxonomy" id="5974"/>
    <lineage>
        <taxon>Eukaryota</taxon>
        <taxon>Sar</taxon>
        <taxon>Alveolata</taxon>
        <taxon>Ciliophora</taxon>
        <taxon>Intramacronucleata</taxon>
        <taxon>Spirotrichea</taxon>
        <taxon>Stichotrichia</taxon>
        <taxon>Sporadotrichida</taxon>
        <taxon>Halteriidae</taxon>
        <taxon>Halteria</taxon>
    </lineage>
</organism>